<evidence type="ECO:0008006" key="4">
    <source>
        <dbReference type="Google" id="ProtNLM"/>
    </source>
</evidence>
<feature type="transmembrane region" description="Helical" evidence="1">
    <location>
        <begin position="138"/>
        <end position="160"/>
    </location>
</feature>
<accession>A0A812NK48</accession>
<gene>
    <name evidence="2" type="ORF">SPIL2461_LOCUS7279</name>
</gene>
<name>A0A812NK48_SYMPI</name>
<keyword evidence="3" id="KW-1185">Reference proteome</keyword>
<feature type="transmembrane region" description="Helical" evidence="1">
    <location>
        <begin position="55"/>
        <end position="77"/>
    </location>
</feature>
<reference evidence="2" key="1">
    <citation type="submission" date="2021-02" db="EMBL/GenBank/DDBJ databases">
        <authorList>
            <person name="Dougan E. K."/>
            <person name="Rhodes N."/>
            <person name="Thang M."/>
            <person name="Chan C."/>
        </authorList>
    </citation>
    <scope>NUCLEOTIDE SEQUENCE</scope>
</reference>
<dbReference type="Proteomes" id="UP000649617">
    <property type="component" value="Unassembled WGS sequence"/>
</dbReference>
<keyword evidence="1" id="KW-0472">Membrane</keyword>
<protein>
    <recommendedName>
        <fullName evidence="4">SNARE associated Golgi protein</fullName>
    </recommendedName>
</protein>
<feature type="transmembrane region" description="Helical" evidence="1">
    <location>
        <begin position="17"/>
        <end position="43"/>
    </location>
</feature>
<keyword evidence="1" id="KW-0812">Transmembrane</keyword>
<dbReference type="EMBL" id="CAJNIZ010011225">
    <property type="protein sequence ID" value="CAE7316728.1"/>
    <property type="molecule type" value="Genomic_DNA"/>
</dbReference>
<evidence type="ECO:0000313" key="3">
    <source>
        <dbReference type="Proteomes" id="UP000649617"/>
    </source>
</evidence>
<proteinExistence type="predicted"/>
<dbReference type="AlphaFoldDB" id="A0A812NK48"/>
<dbReference type="OrthoDB" id="10266130at2759"/>
<sequence>MALKDGLVKLKAFAAAWWFPVLVGILSGANLFLLVMSAPLVILYCSAVLANPKRWLYTAIANAVGTVLGCLILVILMEERGIDFIKESFPSTFTSKWWSWSEGMMQAYGPVAAIPISAMPIILHPLIFFAKLSKMSDFVLLTAILIGRIVKYSIMAQMALTAPHLLKFFGASQEVIQAVKKTKAN</sequence>
<keyword evidence="1" id="KW-1133">Transmembrane helix</keyword>
<evidence type="ECO:0000313" key="2">
    <source>
        <dbReference type="EMBL" id="CAE7316728.1"/>
    </source>
</evidence>
<feature type="transmembrane region" description="Helical" evidence="1">
    <location>
        <begin position="107"/>
        <end position="129"/>
    </location>
</feature>
<comment type="caution">
    <text evidence="2">The sequence shown here is derived from an EMBL/GenBank/DDBJ whole genome shotgun (WGS) entry which is preliminary data.</text>
</comment>
<evidence type="ECO:0000256" key="1">
    <source>
        <dbReference type="SAM" id="Phobius"/>
    </source>
</evidence>
<organism evidence="2 3">
    <name type="scientific">Symbiodinium pilosum</name>
    <name type="common">Dinoflagellate</name>
    <dbReference type="NCBI Taxonomy" id="2952"/>
    <lineage>
        <taxon>Eukaryota</taxon>
        <taxon>Sar</taxon>
        <taxon>Alveolata</taxon>
        <taxon>Dinophyceae</taxon>
        <taxon>Suessiales</taxon>
        <taxon>Symbiodiniaceae</taxon>
        <taxon>Symbiodinium</taxon>
    </lineage>
</organism>